<name>A0A1G9V5L5_9BACT</name>
<evidence type="ECO:0000313" key="1">
    <source>
        <dbReference type="EMBL" id="SDM67367.1"/>
    </source>
</evidence>
<sequence>MLPLPQLTLIALLVLLLMFVVHKLSPILQDLVHQRLVHKQMVLHMQTVEAKLRLVQELRRLYRDADQLDMTPQVQASLAQLLKEINITRSQDHE</sequence>
<keyword evidence="2" id="KW-1185">Reference proteome</keyword>
<dbReference type="Proteomes" id="UP000198510">
    <property type="component" value="Unassembled WGS sequence"/>
</dbReference>
<dbReference type="EMBL" id="FNFO01000019">
    <property type="protein sequence ID" value="SDM67367.1"/>
    <property type="molecule type" value="Genomic_DNA"/>
</dbReference>
<evidence type="ECO:0000313" key="2">
    <source>
        <dbReference type="Proteomes" id="UP000198510"/>
    </source>
</evidence>
<proteinExistence type="predicted"/>
<reference evidence="1 2" key="1">
    <citation type="submission" date="2016-10" db="EMBL/GenBank/DDBJ databases">
        <authorList>
            <person name="de Groot N.N."/>
        </authorList>
    </citation>
    <scope>NUCLEOTIDE SEQUENCE [LARGE SCALE GENOMIC DNA]</scope>
    <source>
        <strain evidence="1 2">DSM 25186</strain>
    </source>
</reference>
<accession>A0A1G9V5L5</accession>
<protein>
    <submittedName>
        <fullName evidence="1">Uncharacterized protein</fullName>
    </submittedName>
</protein>
<dbReference type="AlphaFoldDB" id="A0A1G9V5L5"/>
<dbReference type="RefSeq" id="WP_143017518.1">
    <property type="nucleotide sequence ID" value="NZ_FNFO01000019.1"/>
</dbReference>
<organism evidence="1 2">
    <name type="scientific">Catalinimonas alkaloidigena</name>
    <dbReference type="NCBI Taxonomy" id="1075417"/>
    <lineage>
        <taxon>Bacteria</taxon>
        <taxon>Pseudomonadati</taxon>
        <taxon>Bacteroidota</taxon>
        <taxon>Cytophagia</taxon>
        <taxon>Cytophagales</taxon>
        <taxon>Catalimonadaceae</taxon>
        <taxon>Catalinimonas</taxon>
    </lineage>
</organism>
<gene>
    <name evidence="1" type="ORF">SAMN05421823_11921</name>
</gene>